<dbReference type="Proteomes" id="UP000320717">
    <property type="component" value="Chromosome"/>
</dbReference>
<name>A0A5B8I1V2_9MICC</name>
<feature type="signal peptide" evidence="1">
    <location>
        <begin position="1"/>
        <end position="32"/>
    </location>
</feature>
<organism evidence="3 5">
    <name type="scientific">Glutamicibacter halophytocola</name>
    <dbReference type="NCBI Taxonomy" id="1933880"/>
    <lineage>
        <taxon>Bacteria</taxon>
        <taxon>Bacillati</taxon>
        <taxon>Actinomycetota</taxon>
        <taxon>Actinomycetes</taxon>
        <taxon>Micrococcales</taxon>
        <taxon>Micrococcaceae</taxon>
        <taxon>Glutamicibacter</taxon>
    </lineage>
</organism>
<evidence type="ECO:0000313" key="2">
    <source>
        <dbReference type="EMBL" id="QDY65836.1"/>
    </source>
</evidence>
<dbReference type="AlphaFoldDB" id="A0A5B8I1V2"/>
<dbReference type="EMBL" id="CP042260">
    <property type="protein sequence ID" value="QDY65836.1"/>
    <property type="molecule type" value="Genomic_DNA"/>
</dbReference>
<evidence type="ECO:0000313" key="4">
    <source>
        <dbReference type="Proteomes" id="UP000320717"/>
    </source>
</evidence>
<dbReference type="Proteomes" id="UP001060018">
    <property type="component" value="Chromosome"/>
</dbReference>
<feature type="chain" id="PRO_5044618596" description="Secreted protein" evidence="1">
    <location>
        <begin position="33"/>
        <end position="90"/>
    </location>
</feature>
<gene>
    <name evidence="2" type="ORF">FQA45_05660</name>
    <name evidence="3" type="ORF">NUH22_11480</name>
</gene>
<reference evidence="3" key="2">
    <citation type="journal article" date="2022" name="Pest Manag. Sci.">
        <title>Glutamicibacter halophytocola-mediated host fitness of potato tuber moth on Solanaceae crops.</title>
        <authorList>
            <person name="Wang W."/>
            <person name="Xiao G."/>
            <person name="Du G."/>
            <person name="Chang L."/>
            <person name="Yang Y."/>
            <person name="Ye J."/>
            <person name="Chen B."/>
        </authorList>
    </citation>
    <scope>NUCLEOTIDE SEQUENCE</scope>
    <source>
        <strain evidence="3">S2</strain>
    </source>
</reference>
<sequence>MMKKALARLAVSTAAIALAAGGLTAVALPAQAGYTYLYPTDYSTFDACNTKRLTMNSSWTRSSQCFIYYDTDRYGNRVGPNVWKFYVTVR</sequence>
<keyword evidence="4" id="KW-1185">Reference proteome</keyword>
<evidence type="ECO:0008006" key="6">
    <source>
        <dbReference type="Google" id="ProtNLM"/>
    </source>
</evidence>
<keyword evidence="1" id="KW-0732">Signal</keyword>
<evidence type="ECO:0000256" key="1">
    <source>
        <dbReference type="SAM" id="SignalP"/>
    </source>
</evidence>
<protein>
    <recommendedName>
        <fullName evidence="6">Secreted protein</fullName>
    </recommendedName>
</protein>
<evidence type="ECO:0000313" key="3">
    <source>
        <dbReference type="EMBL" id="UUX57933.1"/>
    </source>
</evidence>
<proteinExistence type="predicted"/>
<evidence type="ECO:0000313" key="5">
    <source>
        <dbReference type="Proteomes" id="UP001060018"/>
    </source>
</evidence>
<dbReference type="RefSeq" id="WP_146275661.1">
    <property type="nucleotide sequence ID" value="NZ_CP042260.1"/>
</dbReference>
<accession>A0A5B8I1V2</accession>
<dbReference type="OrthoDB" id="4954593at2"/>
<dbReference type="EMBL" id="CP102487">
    <property type="protein sequence ID" value="UUX57933.1"/>
    <property type="molecule type" value="Genomic_DNA"/>
</dbReference>
<reference evidence="2 4" key="1">
    <citation type="submission" date="2019-07" db="EMBL/GenBank/DDBJ databases">
        <title>Complete Genome Sequence of drought tolerant Plant Growth-Promoting Rhizobacterium Glutamicibacter halophytocola DR408.</title>
        <authorList>
            <person name="Nishu S.D."/>
            <person name="Lee T.K."/>
        </authorList>
    </citation>
    <scope>NUCLEOTIDE SEQUENCE [LARGE SCALE GENOMIC DNA]</scope>
    <source>
        <strain evidence="2 4">DR408</strain>
    </source>
</reference>